<dbReference type="InterPro" id="IPR056681">
    <property type="entry name" value="DUF7779"/>
</dbReference>
<evidence type="ECO:0000313" key="3">
    <source>
        <dbReference type="Proteomes" id="UP001412239"/>
    </source>
</evidence>
<feature type="non-terminal residue" evidence="2">
    <location>
        <position position="475"/>
    </location>
</feature>
<dbReference type="PANTHER" id="PTHR46082:SF6">
    <property type="entry name" value="AAA+ ATPASE DOMAIN-CONTAINING PROTEIN-RELATED"/>
    <property type="match status" value="1"/>
</dbReference>
<evidence type="ECO:0000259" key="1">
    <source>
        <dbReference type="Pfam" id="PF25000"/>
    </source>
</evidence>
<dbReference type="InterPro" id="IPR053137">
    <property type="entry name" value="NLR-like"/>
</dbReference>
<organism evidence="2 3">
    <name type="scientific">Tuber aestivum</name>
    <name type="common">summer truffle</name>
    <dbReference type="NCBI Taxonomy" id="59557"/>
    <lineage>
        <taxon>Eukaryota</taxon>
        <taxon>Fungi</taxon>
        <taxon>Dikarya</taxon>
        <taxon>Ascomycota</taxon>
        <taxon>Pezizomycotina</taxon>
        <taxon>Pezizomycetes</taxon>
        <taxon>Pezizales</taxon>
        <taxon>Tuberaceae</taxon>
        <taxon>Tuber</taxon>
    </lineage>
</organism>
<dbReference type="PANTHER" id="PTHR46082">
    <property type="entry name" value="ATP/GTP-BINDING PROTEIN-RELATED"/>
    <property type="match status" value="1"/>
</dbReference>
<dbReference type="Pfam" id="PF13374">
    <property type="entry name" value="TPR_10"/>
    <property type="match status" value="1"/>
</dbReference>
<dbReference type="Proteomes" id="UP001412239">
    <property type="component" value="Unassembled WGS sequence"/>
</dbReference>
<dbReference type="Pfam" id="PF13424">
    <property type="entry name" value="TPR_12"/>
    <property type="match status" value="1"/>
</dbReference>
<feature type="domain" description="DUF7779" evidence="1">
    <location>
        <begin position="233"/>
        <end position="309"/>
    </location>
</feature>
<name>A0A292PPP8_9PEZI</name>
<proteinExistence type="predicted"/>
<dbReference type="Pfam" id="PF25000">
    <property type="entry name" value="DUF7779"/>
    <property type="match status" value="1"/>
</dbReference>
<protein>
    <recommendedName>
        <fullName evidence="1">DUF7779 domain-containing protein</fullName>
    </recommendedName>
</protein>
<dbReference type="Gene3D" id="1.25.40.10">
    <property type="entry name" value="Tetratricopeptide repeat domain"/>
    <property type="match status" value="1"/>
</dbReference>
<dbReference type="SMART" id="SM00028">
    <property type="entry name" value="TPR"/>
    <property type="match status" value="3"/>
</dbReference>
<dbReference type="SUPFAM" id="SSF52540">
    <property type="entry name" value="P-loop containing nucleoside triphosphate hydrolases"/>
    <property type="match status" value="1"/>
</dbReference>
<dbReference type="Gene3D" id="3.40.50.300">
    <property type="entry name" value="P-loop containing nucleotide triphosphate hydrolases"/>
    <property type="match status" value="1"/>
</dbReference>
<dbReference type="AlphaFoldDB" id="A0A292PPP8"/>
<accession>A0A292PPP8</accession>
<reference evidence="2" key="1">
    <citation type="submission" date="2015-10" db="EMBL/GenBank/DDBJ databases">
        <authorList>
            <person name="Regsiter A."/>
            <person name="william w."/>
        </authorList>
    </citation>
    <scope>NUCLEOTIDE SEQUENCE</scope>
    <source>
        <strain evidence="2">Montdore</strain>
    </source>
</reference>
<keyword evidence="3" id="KW-1185">Reference proteome</keyword>
<dbReference type="EMBL" id="LN891080">
    <property type="protein sequence ID" value="CUS09496.1"/>
    <property type="molecule type" value="Genomic_DNA"/>
</dbReference>
<dbReference type="InterPro" id="IPR019734">
    <property type="entry name" value="TPR_rpt"/>
</dbReference>
<dbReference type="SUPFAM" id="SSF48452">
    <property type="entry name" value="TPR-like"/>
    <property type="match status" value="1"/>
</dbReference>
<dbReference type="InterPro" id="IPR027417">
    <property type="entry name" value="P-loop_NTPase"/>
</dbReference>
<evidence type="ECO:0000313" key="2">
    <source>
        <dbReference type="EMBL" id="CUS09496.1"/>
    </source>
</evidence>
<gene>
    <name evidence="2" type="ORF">GSTUAT00006412001</name>
</gene>
<sequence>KTQIALEYLYRCGSESDCDIYWVHGSGLPTFSDEFRAIAQHGRIPLAGTETDEEGFLLNVKRWFQGPDSGHWILVIDNADNEEDFIGNSGRISKFVPQGPRGTLIFTTRSLQVALRQGCERIEIGKMEDDEAQALFLKHLVHYHIPSDKEQQAINMILNSIHRIPLAIIGAAAFMTETQIPPSTYWTIFRGSDEQAKRLLSRPFCDIRREADMTQSILATYFITFDLITRQMPLAADLLRLIASLDRQNIPEELLSQSGLDGIDDQIQFLEAIGKLLGFSLVTRVECEDQKLYELHRLVQLSLQVYLPTEELSRWRATALKVVSRLFPRRWATWRDVSSVYIPHVLVVTENSTDPIAEELCFRLGLYFRDMGKYDESEKMHRHALEGREKILGPDHPDTLTSVNNLALVLREQGKYGESEKMHRHALEGREKILGPDHPNTLTSVNNLALVLHGQGKYDKSEKMHRRALEGREKI</sequence>
<dbReference type="InterPro" id="IPR011990">
    <property type="entry name" value="TPR-like_helical_dom_sf"/>
</dbReference>
<feature type="non-terminal residue" evidence="2">
    <location>
        <position position="1"/>
    </location>
</feature>